<dbReference type="Gene3D" id="3.30.420.40">
    <property type="match status" value="2"/>
</dbReference>
<dbReference type="SMART" id="SM00268">
    <property type="entry name" value="ACTIN"/>
    <property type="match status" value="1"/>
</dbReference>
<evidence type="ECO:0000313" key="7">
    <source>
        <dbReference type="EMBL" id="KAJ5068408.1"/>
    </source>
</evidence>
<comment type="subcellular location">
    <subcellularLocation>
        <location evidence="1">Cytoplasm</location>
        <location evidence="1">Cytoskeleton</location>
    </subcellularLocation>
</comment>
<sequence length="353" mass="41250">MEINSFSNLNLNQEKFKTIIIDNGSYLTKAGFSRENKPKIIFETIIGKIRSRNVWIGINFKNSYIGEEAKKMKEILWIENPIQNGIITNWDNIEKIWNHTFYNQLKIVPQEYPVLLTEPPLNPKLNREKTIQIMFETFNIPAFYLANQSVLSLYQSGIKSGIVVEIGDGFSSVVPIYEMFTLNHSIIKQNLAGKDLTEYLENILNEKGNHLFTSGENDLINDIKEKLCYVAYDFDEEIEFSKQSISSIQKNYELSQKKIIQISNERFKCCEVLFNPYLIKREEKGIHQMIYDSIMKCNDEMKKYLYQNIILSGGSTMISGIEYRIQKEIYKLFDFDFDIDIKIISSPERKYSS</sequence>
<dbReference type="GO" id="GO:0005856">
    <property type="term" value="C:cytoskeleton"/>
    <property type="evidence" value="ECO:0007669"/>
    <property type="project" value="UniProtKB-SubCell"/>
</dbReference>
<keyword evidence="8" id="KW-1185">Reference proteome</keyword>
<evidence type="ECO:0000256" key="6">
    <source>
        <dbReference type="RuleBase" id="RU000487"/>
    </source>
</evidence>
<evidence type="ECO:0000256" key="1">
    <source>
        <dbReference type="ARBA" id="ARBA00004245"/>
    </source>
</evidence>
<dbReference type="InterPro" id="IPR020902">
    <property type="entry name" value="Actin/actin-like_CS"/>
</dbReference>
<comment type="similarity">
    <text evidence="6">Belongs to the actin family.</text>
</comment>
<protein>
    <submittedName>
        <fullName evidence="7">Actin-10-related</fullName>
    </submittedName>
</protein>
<keyword evidence="2" id="KW-0963">Cytoplasm</keyword>
<keyword evidence="4" id="KW-0067">ATP-binding</keyword>
<proteinExistence type="inferred from homology"/>
<dbReference type="AlphaFoldDB" id="A0A9Q0LB93"/>
<dbReference type="SUPFAM" id="SSF53067">
    <property type="entry name" value="Actin-like ATPase domain"/>
    <property type="match status" value="2"/>
</dbReference>
<gene>
    <name evidence="7" type="ORF">M0811_12266</name>
</gene>
<evidence type="ECO:0000256" key="5">
    <source>
        <dbReference type="ARBA" id="ARBA00023212"/>
    </source>
</evidence>
<keyword evidence="3" id="KW-0547">Nucleotide-binding</keyword>
<dbReference type="Pfam" id="PF00022">
    <property type="entry name" value="Actin"/>
    <property type="match status" value="1"/>
</dbReference>
<evidence type="ECO:0000256" key="2">
    <source>
        <dbReference type="ARBA" id="ARBA00022490"/>
    </source>
</evidence>
<evidence type="ECO:0000313" key="8">
    <source>
        <dbReference type="Proteomes" id="UP001149090"/>
    </source>
</evidence>
<name>A0A9Q0LB93_ANAIG</name>
<keyword evidence="5" id="KW-0206">Cytoskeleton</keyword>
<dbReference type="Proteomes" id="UP001149090">
    <property type="component" value="Unassembled WGS sequence"/>
</dbReference>
<dbReference type="PROSITE" id="PS01132">
    <property type="entry name" value="ACTINS_ACT_LIKE"/>
    <property type="match status" value="1"/>
</dbReference>
<dbReference type="InterPro" id="IPR004000">
    <property type="entry name" value="Actin"/>
</dbReference>
<evidence type="ECO:0000256" key="4">
    <source>
        <dbReference type="ARBA" id="ARBA00022840"/>
    </source>
</evidence>
<dbReference type="FunFam" id="3.30.420.40:FF:000148">
    <property type="entry name" value="Actin, alpha skeletal muscle"/>
    <property type="match status" value="1"/>
</dbReference>
<dbReference type="GO" id="GO:0005524">
    <property type="term" value="F:ATP binding"/>
    <property type="evidence" value="ECO:0007669"/>
    <property type="project" value="UniProtKB-KW"/>
</dbReference>
<dbReference type="Gene3D" id="3.90.640.10">
    <property type="entry name" value="Actin, Chain A, domain 4"/>
    <property type="match status" value="1"/>
</dbReference>
<reference evidence="7" key="1">
    <citation type="submission" date="2022-10" db="EMBL/GenBank/DDBJ databases">
        <title>Novel sulphate-reducing endosymbionts in the free-living metamonad Anaeramoeba.</title>
        <authorList>
            <person name="Jerlstrom-Hultqvist J."/>
            <person name="Cepicka I."/>
            <person name="Gallot-Lavallee L."/>
            <person name="Salas-Leiva D."/>
            <person name="Curtis B.A."/>
            <person name="Zahonova K."/>
            <person name="Pipaliya S."/>
            <person name="Dacks J."/>
            <person name="Roger A.J."/>
        </authorList>
    </citation>
    <scope>NUCLEOTIDE SEQUENCE</scope>
    <source>
        <strain evidence="7">BMAN</strain>
    </source>
</reference>
<dbReference type="FunFam" id="3.90.640.10:FF:000007">
    <property type="entry name" value="Actin like 7B"/>
    <property type="match status" value="1"/>
</dbReference>
<dbReference type="InterPro" id="IPR043129">
    <property type="entry name" value="ATPase_NBD"/>
</dbReference>
<organism evidence="7 8">
    <name type="scientific">Anaeramoeba ignava</name>
    <name type="common">Anaerobic marine amoeba</name>
    <dbReference type="NCBI Taxonomy" id="1746090"/>
    <lineage>
        <taxon>Eukaryota</taxon>
        <taxon>Metamonada</taxon>
        <taxon>Anaeramoebidae</taxon>
        <taxon>Anaeramoeba</taxon>
    </lineage>
</organism>
<evidence type="ECO:0000256" key="3">
    <source>
        <dbReference type="ARBA" id="ARBA00022741"/>
    </source>
</evidence>
<dbReference type="EMBL" id="JAPDFW010000115">
    <property type="protein sequence ID" value="KAJ5068408.1"/>
    <property type="molecule type" value="Genomic_DNA"/>
</dbReference>
<comment type="caution">
    <text evidence="7">The sequence shown here is derived from an EMBL/GenBank/DDBJ whole genome shotgun (WGS) entry which is preliminary data.</text>
</comment>
<accession>A0A9Q0LB93</accession>
<dbReference type="PRINTS" id="PR00190">
    <property type="entry name" value="ACTIN"/>
</dbReference>
<dbReference type="PANTHER" id="PTHR11937">
    <property type="entry name" value="ACTIN"/>
    <property type="match status" value="1"/>
</dbReference>